<evidence type="ECO:0000313" key="2">
    <source>
        <dbReference type="Proteomes" id="UP000639643"/>
    </source>
</evidence>
<keyword evidence="2" id="KW-1185">Reference proteome</keyword>
<comment type="caution">
    <text evidence="1">The sequence shown here is derived from an EMBL/GenBank/DDBJ whole genome shotgun (WGS) entry which is preliminary data.</text>
</comment>
<dbReference type="AlphaFoldDB" id="A0A8H6NFI2"/>
<protein>
    <submittedName>
        <fullName evidence="1">Uncharacterized protein</fullName>
    </submittedName>
</protein>
<proteinExistence type="predicted"/>
<reference evidence="1" key="1">
    <citation type="journal article" date="2020" name="Phytopathology">
        <title>Genome Sequence Resources of Colletotrichum truncatum, C. plurivorum, C. musicola, and C. sojae: Four Species Pathogenic to Soybean (Glycine max).</title>
        <authorList>
            <person name="Rogerio F."/>
            <person name="Boufleur T.R."/>
            <person name="Ciampi-Guillardi M."/>
            <person name="Sukno S.A."/>
            <person name="Thon M.R."/>
            <person name="Massola Junior N.S."/>
            <person name="Baroncelli R."/>
        </authorList>
    </citation>
    <scope>NUCLEOTIDE SEQUENCE</scope>
    <source>
        <strain evidence="1">LFN0074</strain>
    </source>
</reference>
<organism evidence="1 2">
    <name type="scientific">Colletotrichum musicola</name>
    <dbReference type="NCBI Taxonomy" id="2175873"/>
    <lineage>
        <taxon>Eukaryota</taxon>
        <taxon>Fungi</taxon>
        <taxon>Dikarya</taxon>
        <taxon>Ascomycota</taxon>
        <taxon>Pezizomycotina</taxon>
        <taxon>Sordariomycetes</taxon>
        <taxon>Hypocreomycetidae</taxon>
        <taxon>Glomerellales</taxon>
        <taxon>Glomerellaceae</taxon>
        <taxon>Colletotrichum</taxon>
        <taxon>Colletotrichum orchidearum species complex</taxon>
    </lineage>
</organism>
<dbReference type="EMBL" id="WIGM01000259">
    <property type="protein sequence ID" value="KAF6831499.1"/>
    <property type="molecule type" value="Genomic_DNA"/>
</dbReference>
<sequence>MVMDGMDGMGRVKETATQYDRIMEKSHAPGGTKSLRLSFLLKHPGAARCPSVILPETRDREHLCTAWSVRGGRPGHRPPGAQGGKANLSVRLGDEAAADGQAGNKLGVRLVTSGDGAAGWAQRSEWKGKKISMDTYYAGMDIRTVYC</sequence>
<accession>A0A8H6NFI2</accession>
<gene>
    <name evidence="1" type="ORF">CMUS01_07312</name>
</gene>
<name>A0A8H6NFI2_9PEZI</name>
<dbReference type="Proteomes" id="UP000639643">
    <property type="component" value="Unassembled WGS sequence"/>
</dbReference>
<evidence type="ECO:0000313" key="1">
    <source>
        <dbReference type="EMBL" id="KAF6831499.1"/>
    </source>
</evidence>